<dbReference type="InterPro" id="IPR036887">
    <property type="entry name" value="HTH_APSES_sf"/>
</dbReference>
<dbReference type="InterPro" id="IPR051642">
    <property type="entry name" value="SWI6-like"/>
</dbReference>
<evidence type="ECO:0000313" key="6">
    <source>
        <dbReference type="EMBL" id="WBW72998.1"/>
    </source>
</evidence>
<evidence type="ECO:0000256" key="3">
    <source>
        <dbReference type="PROSITE-ProRule" id="PRU00023"/>
    </source>
</evidence>
<dbReference type="InterPro" id="IPR018004">
    <property type="entry name" value="KilA/APSES_HTH"/>
</dbReference>
<accession>A0AAE9WE09</accession>
<keyword evidence="1" id="KW-0677">Repeat</keyword>
<keyword evidence="2 3" id="KW-0040">ANK repeat</keyword>
<proteinExistence type="predicted"/>
<dbReference type="KEGG" id="som:SOMG_01316"/>
<dbReference type="PANTHER" id="PTHR43828">
    <property type="entry name" value="ASPARAGINASE"/>
    <property type="match status" value="1"/>
</dbReference>
<dbReference type="PROSITE" id="PS50297">
    <property type="entry name" value="ANK_REP_REGION"/>
    <property type="match status" value="1"/>
</dbReference>
<feature type="compositionally biased region" description="Low complexity" evidence="4">
    <location>
        <begin position="139"/>
        <end position="153"/>
    </location>
</feature>
<sequence length="615" mass="69784">MFVNHVKKTAYSGVNVYECNINGNFLMKRCHDQWMNATQILKIAELDKPRRTRILEKFAQKGLHEKVQGGCGKYQGTWVPLDRAIELAQEYDVYSIISSLLEYSETQMNSVHLYTPQSMQKPSNKLSSSYPSNNEFCVSQPSSEPYPSQELSSAPRMHDLSNSLSLQANVSQNSFLSSVDLNDALGFKEVVPKSKHYSQALLDYFLLSNNTQPPDFVYDRPADWDVNASIDEDGHTALHWAAAMGNLEMMHALLQAEASVVSVNYLQQTSLMRCVMFTMNYDLQTFELVSELLQSALCMTDSFGQTVFHHVALLASSKSKMEAARYYMDILLQNLTSTQSVEVATQILNVQDDRGDTVLLICARNGAKRCARLLLAFYACATIPNNQGQYPSDFLTSEEMEFPSQQETSKGFFDDITAEGALRSLTNKHPSFLKNSLMKNALPNVLSRIKELTKYHESSLSAKQTTFSLATEVLEQTVRESETSQRLWNEASNSQPNYLSNQRMELKSTLLRLLKLMRDATNQIETFQALQLSKYVSYFSHIWGENDELDLVGSHKISKVSSASRMDLEYDHFEHEKQRNELGNQLAVLQKKRKEKIMEILDMISLDTLSSSKTR</sequence>
<reference evidence="6 7" key="1">
    <citation type="journal article" date="2023" name="G3 (Bethesda)">
        <title>A high-quality reference genome for the fission yeast Schizosaccharomyces osmophilus.</title>
        <authorList>
            <person name="Jia G.S."/>
            <person name="Zhang W.C."/>
            <person name="Liang Y."/>
            <person name="Liu X.H."/>
            <person name="Rhind N."/>
            <person name="Pidoux A."/>
            <person name="Brysch-Herzberg M."/>
            <person name="Du L.L."/>
        </authorList>
    </citation>
    <scope>NUCLEOTIDE SEQUENCE [LARGE SCALE GENOMIC DNA]</scope>
    <source>
        <strain evidence="6 7">CBS 15793</strain>
    </source>
</reference>
<dbReference type="PROSITE" id="PS50088">
    <property type="entry name" value="ANK_REPEAT"/>
    <property type="match status" value="1"/>
</dbReference>
<evidence type="ECO:0000256" key="2">
    <source>
        <dbReference type="ARBA" id="ARBA00023043"/>
    </source>
</evidence>
<dbReference type="GO" id="GO:0030907">
    <property type="term" value="C:MBF transcription complex"/>
    <property type="evidence" value="ECO:0007669"/>
    <property type="project" value="TreeGrafter"/>
</dbReference>
<feature type="compositionally biased region" description="Polar residues" evidence="4">
    <location>
        <begin position="115"/>
        <end position="137"/>
    </location>
</feature>
<dbReference type="GO" id="GO:0001228">
    <property type="term" value="F:DNA-binding transcription activator activity, RNA polymerase II-specific"/>
    <property type="evidence" value="ECO:0007669"/>
    <property type="project" value="UniProtKB-ARBA"/>
</dbReference>
<keyword evidence="7" id="KW-1185">Reference proteome</keyword>
<dbReference type="GO" id="GO:0003677">
    <property type="term" value="F:DNA binding"/>
    <property type="evidence" value="ECO:0007669"/>
    <property type="project" value="InterPro"/>
</dbReference>
<dbReference type="Pfam" id="PF04383">
    <property type="entry name" value="KilA-N"/>
    <property type="match status" value="1"/>
</dbReference>
<feature type="domain" description="HTH APSES-type" evidence="5">
    <location>
        <begin position="6"/>
        <end position="112"/>
    </location>
</feature>
<protein>
    <submittedName>
        <fullName evidence="6">MBF transcription factor complex subunit Res1</fullName>
    </submittedName>
</protein>
<dbReference type="Proteomes" id="UP001212411">
    <property type="component" value="Chromosome 1"/>
</dbReference>
<dbReference type="InterPro" id="IPR002110">
    <property type="entry name" value="Ankyrin_rpt"/>
</dbReference>
<evidence type="ECO:0000256" key="4">
    <source>
        <dbReference type="SAM" id="MobiDB-lite"/>
    </source>
</evidence>
<evidence type="ECO:0000256" key="1">
    <source>
        <dbReference type="ARBA" id="ARBA00022737"/>
    </source>
</evidence>
<gene>
    <name evidence="6" type="primary">res1</name>
    <name evidence="6" type="ORF">SOMG_01316</name>
</gene>
<dbReference type="SMART" id="SM00248">
    <property type="entry name" value="ANK"/>
    <property type="match status" value="2"/>
</dbReference>
<dbReference type="PANTHER" id="PTHR43828:SF16">
    <property type="entry name" value="CELL DIVISION CYCLE-RELATED PROTEIN RES1_SCT1"/>
    <property type="match status" value="1"/>
</dbReference>
<dbReference type="SUPFAM" id="SSF48403">
    <property type="entry name" value="Ankyrin repeat"/>
    <property type="match status" value="1"/>
</dbReference>
<dbReference type="SUPFAM" id="SSF54616">
    <property type="entry name" value="DNA-binding domain of Mlu1-box binding protein MBP1"/>
    <property type="match status" value="1"/>
</dbReference>
<evidence type="ECO:0000259" key="5">
    <source>
        <dbReference type="PROSITE" id="PS51299"/>
    </source>
</evidence>
<evidence type="ECO:0000313" key="7">
    <source>
        <dbReference type="Proteomes" id="UP001212411"/>
    </source>
</evidence>
<dbReference type="AlphaFoldDB" id="A0AAE9WE09"/>
<dbReference type="Gene3D" id="1.25.40.20">
    <property type="entry name" value="Ankyrin repeat-containing domain"/>
    <property type="match status" value="1"/>
</dbReference>
<dbReference type="SMART" id="SM01252">
    <property type="entry name" value="KilA-N"/>
    <property type="match status" value="1"/>
</dbReference>
<organism evidence="6 7">
    <name type="scientific">Schizosaccharomyces osmophilus</name>
    <dbReference type="NCBI Taxonomy" id="2545709"/>
    <lineage>
        <taxon>Eukaryota</taxon>
        <taxon>Fungi</taxon>
        <taxon>Dikarya</taxon>
        <taxon>Ascomycota</taxon>
        <taxon>Taphrinomycotina</taxon>
        <taxon>Schizosaccharomycetes</taxon>
        <taxon>Schizosaccharomycetales</taxon>
        <taxon>Schizosaccharomycetaceae</taxon>
        <taxon>Schizosaccharomyces</taxon>
    </lineage>
</organism>
<dbReference type="Pfam" id="PF00023">
    <property type="entry name" value="Ank"/>
    <property type="match status" value="1"/>
</dbReference>
<dbReference type="InterPro" id="IPR003163">
    <property type="entry name" value="Tscrpt_reg_HTH_APSES-type"/>
</dbReference>
<dbReference type="EMBL" id="CP115611">
    <property type="protein sequence ID" value="WBW72998.1"/>
    <property type="molecule type" value="Genomic_DNA"/>
</dbReference>
<feature type="region of interest" description="Disordered" evidence="4">
    <location>
        <begin position="115"/>
        <end position="154"/>
    </location>
</feature>
<dbReference type="InterPro" id="IPR036770">
    <property type="entry name" value="Ankyrin_rpt-contain_sf"/>
</dbReference>
<dbReference type="Gene3D" id="3.10.260.10">
    <property type="entry name" value="Transcription regulator HTH, APSES-type DNA-binding domain"/>
    <property type="match status" value="1"/>
</dbReference>
<dbReference type="GeneID" id="80874798"/>
<dbReference type="PROSITE" id="PS51299">
    <property type="entry name" value="HTH_APSES"/>
    <property type="match status" value="1"/>
</dbReference>
<name>A0AAE9WE09_9SCHI</name>
<feature type="repeat" description="ANK" evidence="3">
    <location>
        <begin position="233"/>
        <end position="265"/>
    </location>
</feature>
<dbReference type="RefSeq" id="XP_056037241.1">
    <property type="nucleotide sequence ID" value="XM_056180109.1"/>
</dbReference>